<evidence type="ECO:0008006" key="4">
    <source>
        <dbReference type="Google" id="ProtNLM"/>
    </source>
</evidence>
<comment type="caution">
    <text evidence="2">The sequence shown here is derived from an EMBL/GenBank/DDBJ whole genome shotgun (WGS) entry which is preliminary data.</text>
</comment>
<keyword evidence="1" id="KW-0472">Membrane</keyword>
<dbReference type="AlphaFoldDB" id="A0A4U1BX82"/>
<gene>
    <name evidence="2" type="ORF">FA046_15365</name>
</gene>
<sequence>MATLTNKWFLVFSLIWLIIFTCTKFGIYFYWPIQFYLIDLIAVPIIGNLSLAFYRFILKNQLARLSFWHIAFIVLSLIVVFEWYMPKSNSRYSADIFDVVMYILGGLFFGLVMNCKKSKVR</sequence>
<protein>
    <recommendedName>
        <fullName evidence="4">Magnesium citrate secondary transporter</fullName>
    </recommendedName>
</protein>
<evidence type="ECO:0000256" key="1">
    <source>
        <dbReference type="SAM" id="Phobius"/>
    </source>
</evidence>
<dbReference type="Proteomes" id="UP000308181">
    <property type="component" value="Unassembled WGS sequence"/>
</dbReference>
<feature type="transmembrane region" description="Helical" evidence="1">
    <location>
        <begin position="37"/>
        <end position="58"/>
    </location>
</feature>
<feature type="transmembrane region" description="Helical" evidence="1">
    <location>
        <begin position="96"/>
        <end position="115"/>
    </location>
</feature>
<keyword evidence="3" id="KW-1185">Reference proteome</keyword>
<proteinExistence type="predicted"/>
<name>A0A4U1BX82_9SPHI</name>
<reference evidence="2 3" key="1">
    <citation type="submission" date="2019-04" db="EMBL/GenBank/DDBJ databases">
        <title>Pedobacter sp. AR-3-17 sp. nov., isolated from Arctic soil.</title>
        <authorList>
            <person name="Dahal R.H."/>
            <person name="Kim D.-U."/>
        </authorList>
    </citation>
    <scope>NUCLEOTIDE SEQUENCE [LARGE SCALE GENOMIC DNA]</scope>
    <source>
        <strain evidence="2 3">AR-3-17</strain>
    </source>
</reference>
<dbReference type="RefSeq" id="WP_136827418.1">
    <property type="nucleotide sequence ID" value="NZ_SWBP01000006.1"/>
</dbReference>
<keyword evidence="1" id="KW-0812">Transmembrane</keyword>
<organism evidence="2 3">
    <name type="scientific">Pedobacter cryophilus</name>
    <dbReference type="NCBI Taxonomy" id="2571271"/>
    <lineage>
        <taxon>Bacteria</taxon>
        <taxon>Pseudomonadati</taxon>
        <taxon>Bacteroidota</taxon>
        <taxon>Sphingobacteriia</taxon>
        <taxon>Sphingobacteriales</taxon>
        <taxon>Sphingobacteriaceae</taxon>
        <taxon>Pedobacter</taxon>
    </lineage>
</organism>
<accession>A0A4U1BX82</accession>
<keyword evidence="1" id="KW-1133">Transmembrane helix</keyword>
<evidence type="ECO:0000313" key="2">
    <source>
        <dbReference type="EMBL" id="TKB96043.1"/>
    </source>
</evidence>
<dbReference type="EMBL" id="SWBP01000006">
    <property type="protein sequence ID" value="TKB96043.1"/>
    <property type="molecule type" value="Genomic_DNA"/>
</dbReference>
<dbReference type="OrthoDB" id="1447802at2"/>
<feature type="transmembrane region" description="Helical" evidence="1">
    <location>
        <begin position="9"/>
        <end position="31"/>
    </location>
</feature>
<evidence type="ECO:0000313" key="3">
    <source>
        <dbReference type="Proteomes" id="UP000308181"/>
    </source>
</evidence>
<feature type="transmembrane region" description="Helical" evidence="1">
    <location>
        <begin position="65"/>
        <end position="84"/>
    </location>
</feature>